<name>A0A0A2C6S4_PROMR</name>
<dbReference type="SUPFAM" id="SSF56784">
    <property type="entry name" value="HAD-like"/>
    <property type="match status" value="1"/>
</dbReference>
<dbReference type="InterPro" id="IPR023198">
    <property type="entry name" value="PGP-like_dom2"/>
</dbReference>
<dbReference type="PANTHER" id="PTHR43434:SF1">
    <property type="entry name" value="PHOSPHOGLYCOLATE PHOSPHATASE"/>
    <property type="match status" value="1"/>
</dbReference>
<dbReference type="RefSeq" id="WP_036906312.1">
    <property type="nucleotide sequence ID" value="NZ_CP138967.1"/>
</dbReference>
<dbReference type="SFLD" id="SFLDG01129">
    <property type="entry name" value="C1.5:_HAD__Beta-PGM__Phosphata"/>
    <property type="match status" value="1"/>
</dbReference>
<accession>A0A0A2C6S4</accession>
<dbReference type="GO" id="GO:0006281">
    <property type="term" value="P:DNA repair"/>
    <property type="evidence" value="ECO:0007669"/>
    <property type="project" value="TreeGrafter"/>
</dbReference>
<dbReference type="Proteomes" id="UP000030392">
    <property type="component" value="Unassembled WGS sequence"/>
</dbReference>
<proteinExistence type="predicted"/>
<dbReference type="InterPro" id="IPR023214">
    <property type="entry name" value="HAD_sf"/>
</dbReference>
<dbReference type="Gene3D" id="3.40.50.1000">
    <property type="entry name" value="HAD superfamily/HAD-like"/>
    <property type="match status" value="1"/>
</dbReference>
<dbReference type="Gene3D" id="1.10.150.240">
    <property type="entry name" value="Putative phosphatase, domain 2"/>
    <property type="match status" value="1"/>
</dbReference>
<sequence length="262" mass="29399">MAELLIKNSSVGFVKAVIFDKDGTLSNSEECLLELAKTRINFFEDKLKKLKLNNIKIWLLKKLLISVYGLKKNCLSADASLAIASREQNIISTATIFTLFGFDWFQSILIGKEVFDEVDIYLFNQKGNAQKHRNLISGALDLLVSLKKEGVSIALMTNDTQGGIEEFICRNKLEGIFDYHWSAENKPSKPNPEAVIELCKKMNFNPSDCALISDADTDLRMAKEAGITIVIGFNGGWQTPPVLTEKKFLIEKLNELKIHSSY</sequence>
<comment type="caution">
    <text evidence="1">The sequence shown here is derived from an EMBL/GenBank/DDBJ whole genome shotgun (WGS) entry which is preliminary data.</text>
</comment>
<dbReference type="InterPro" id="IPR036412">
    <property type="entry name" value="HAD-like_sf"/>
</dbReference>
<dbReference type="SFLD" id="SFLDS00003">
    <property type="entry name" value="Haloacid_Dehalogenase"/>
    <property type="match status" value="1"/>
</dbReference>
<evidence type="ECO:0000313" key="1">
    <source>
        <dbReference type="EMBL" id="KGG20354.1"/>
    </source>
</evidence>
<dbReference type="Pfam" id="PF00702">
    <property type="entry name" value="Hydrolase"/>
    <property type="match status" value="1"/>
</dbReference>
<keyword evidence="1" id="KW-0378">Hydrolase</keyword>
<dbReference type="PANTHER" id="PTHR43434">
    <property type="entry name" value="PHOSPHOGLYCOLATE PHOSPHATASE"/>
    <property type="match status" value="1"/>
</dbReference>
<gene>
    <name evidence="1" type="ORF">EV03_1316</name>
</gene>
<dbReference type="AlphaFoldDB" id="A0A0A2C6S4"/>
<dbReference type="EMBL" id="JNAX01000012">
    <property type="protein sequence ID" value="KGG20354.1"/>
    <property type="molecule type" value="Genomic_DNA"/>
</dbReference>
<dbReference type="GO" id="GO:0008967">
    <property type="term" value="F:phosphoglycolate phosphatase activity"/>
    <property type="evidence" value="ECO:0007669"/>
    <property type="project" value="TreeGrafter"/>
</dbReference>
<dbReference type="InterPro" id="IPR006439">
    <property type="entry name" value="HAD-SF_hydro_IA"/>
</dbReference>
<evidence type="ECO:0000313" key="2">
    <source>
        <dbReference type="Proteomes" id="UP000030392"/>
    </source>
</evidence>
<reference evidence="2" key="1">
    <citation type="journal article" date="2014" name="Sci. Data">
        <title>Genomes of diverse isolates of the marine cyanobacterium Prochlorococcus.</title>
        <authorList>
            <person name="Biller S."/>
            <person name="Berube P."/>
            <person name="Thompson J."/>
            <person name="Kelly L."/>
            <person name="Roggensack S."/>
            <person name="Awad L."/>
            <person name="Roache-Johnson K."/>
            <person name="Ding H."/>
            <person name="Giovannoni S.J."/>
            <person name="Moore L.R."/>
            <person name="Chisholm S.W."/>
        </authorList>
    </citation>
    <scope>NUCLEOTIDE SEQUENCE [LARGE SCALE GENOMIC DNA]</scope>
    <source>
        <strain evidence="2">PAC1</strain>
    </source>
</reference>
<dbReference type="NCBIfam" id="TIGR01549">
    <property type="entry name" value="HAD-SF-IA-v1"/>
    <property type="match status" value="1"/>
</dbReference>
<dbReference type="InterPro" id="IPR050155">
    <property type="entry name" value="HAD-like_hydrolase_sf"/>
</dbReference>
<protein>
    <submittedName>
        <fullName evidence="1">Haloacid dehalogenase/epoxide hydrolase family</fullName>
    </submittedName>
</protein>
<organism evidence="1 2">
    <name type="scientific">Prochlorococcus marinus str. PAC1</name>
    <dbReference type="NCBI Taxonomy" id="59924"/>
    <lineage>
        <taxon>Bacteria</taxon>
        <taxon>Bacillati</taxon>
        <taxon>Cyanobacteriota</taxon>
        <taxon>Cyanophyceae</taxon>
        <taxon>Synechococcales</taxon>
        <taxon>Prochlorococcaceae</taxon>
        <taxon>Prochlorococcus</taxon>
    </lineage>
</organism>